<protein>
    <submittedName>
        <fullName evidence="8">Serine/threonine-protein kinase/endoribonuclease ire-1</fullName>
    </submittedName>
</protein>
<dbReference type="STRING" id="50429.A0A2B4RAB7"/>
<evidence type="ECO:0000259" key="7">
    <source>
        <dbReference type="PROSITE" id="PS50011"/>
    </source>
</evidence>
<dbReference type="Pfam" id="PF00023">
    <property type="entry name" value="Ank"/>
    <property type="match status" value="1"/>
</dbReference>
<dbReference type="Gene3D" id="1.25.40.20">
    <property type="entry name" value="Ankyrin repeat-containing domain"/>
    <property type="match status" value="3"/>
</dbReference>
<dbReference type="InterPro" id="IPR036770">
    <property type="entry name" value="Ankyrin_rpt-contain_sf"/>
</dbReference>
<dbReference type="GO" id="GO:0036498">
    <property type="term" value="P:IRE1-mediated unfolded protein response"/>
    <property type="evidence" value="ECO:0007669"/>
    <property type="project" value="TreeGrafter"/>
</dbReference>
<keyword evidence="9" id="KW-1185">Reference proteome</keyword>
<feature type="domain" description="Protein kinase" evidence="7">
    <location>
        <begin position="882"/>
        <end position="1142"/>
    </location>
</feature>
<sequence length="1386" mass="155211">MEETIANTSSIDLTVSGNGHHTRDVEELLLQIVQDIGGGGELPLELLDRIVCQRTGHTISTLVDCGERDVLECIQSNLSPQSSLIVSLENRLLSVKRVEQILNCCAESDVSLEMVNKGTTTLDLSRRCVSSNELLETCKPARMLRHLILNDIQIQPGSKEPLAFSLIERIKWYCPALKKVETTGCSQAVYEELFQNGKNAHPSAFGVKVEDLLETKPEVKELLDPLLAKREVADIANRIKALVQEGVPANITFDGWSLLHTAVVIGDKDLVTWLLKRSSSFKFRLKNSTRPTALEVAIRCHNEAIVAELLGATDVVDPAWLACICFSEQFPKVNERGVRERHHHECNPLQVAGLFLDETKTLEFKTTFLIQIIIEFQIITPRELREKTCWTEEYLAEMLKHLVSAGCSLNVPIKDLGRKTPLMCTVSSPVLLKTLVDLGADIHATDEMGNTALFYAVADATVETRNEHIETTKLLLENKAEPNVINKHGQTSILFDASKERSNKQLEEFFSGYKLPIWNLLIQSGAKLTTTNTEDRKSLLHLAVEHSKEYLEKYQGRSDPGIIEPRCAANWCVQIIKFVSEHDEKLLMSLDMSGNTALHLWAGHYSRHAPEMEAIGQALIEVGSNVKVRNHQGKTPLHLAKLWSVAEFLLKQRSKPNVTDYNDRTPLLCKCIEANQEPSPRLEEVSSWAQGINLGMDPWKEDKVGQNVFKVLIKNSCFLDLERFIDVAINTNRESIFRTDNRGNTLLHLLCNCNNSRVLPLIDLVLKFGVKVDAQNKEGDTGLHIACRKEMHLPPRKGNISVHKRVILKVLAYGARSDLKNKKNTSARNLVWLNKRLLAMLKNDRQRKQPLHMYPWVSQSSNHKERLSMVARGQDVRKIDNYSYSGPIGSGASSMVFAAINVLDGREVALKRIETRSPTTRQADREMNSLLQLSNSDHIVQYFNIISDTDFTWIVLELMEGTLNDLSLLNSSVTKLSKDVLQGMEYLHRNNILHRDLKPGNVLYTTKPRLRLKISDFGLSKRVDGGEGSSVLHSNAGTRVWMAPELLSSSGHPQHSFASDIFSLGLVLHFILANKRHPFTIGASGLPNSLAECNIVETNITTGRLTLSPDLSDEGKDLLEMVLTGNRDERPNALAALKHPLFWIDETKIAFITAVANQKEIGEYGRAAPSLVEKEIERKVGTMLSSKWDRLFPTLYAELTSSGRGRSRAREVMFVRVHALAVVLLSLFFCFVIMGKCVFNGKWRADEKFKAWIADDPTSKTKAMCVVCNNAPINGLPQDGGAEQPMGIRSRKAHVGGDFDIHKERFVKEAALAEMISTAKLNQLDLTKRKVTLEELDNLTKKRTKANIEALLKSADQVAEEAESTGYGSYFFLGHEESHCYPESGK</sequence>
<dbReference type="PANTHER" id="PTHR13954">
    <property type="entry name" value="IRE1-RELATED"/>
    <property type="match status" value="1"/>
</dbReference>
<evidence type="ECO:0000256" key="4">
    <source>
        <dbReference type="PROSITE-ProRule" id="PRU10141"/>
    </source>
</evidence>
<evidence type="ECO:0000256" key="5">
    <source>
        <dbReference type="SAM" id="Coils"/>
    </source>
</evidence>
<dbReference type="SMART" id="SM00220">
    <property type="entry name" value="S_TKc"/>
    <property type="match status" value="1"/>
</dbReference>
<dbReference type="Pfam" id="PF00069">
    <property type="entry name" value="Pkinase"/>
    <property type="match status" value="1"/>
</dbReference>
<dbReference type="GO" id="GO:0004521">
    <property type="term" value="F:RNA endonuclease activity"/>
    <property type="evidence" value="ECO:0007669"/>
    <property type="project" value="InterPro"/>
</dbReference>
<dbReference type="InterPro" id="IPR000719">
    <property type="entry name" value="Prot_kinase_dom"/>
</dbReference>
<dbReference type="Proteomes" id="UP000225706">
    <property type="component" value="Unassembled WGS sequence"/>
</dbReference>
<dbReference type="InterPro" id="IPR011009">
    <property type="entry name" value="Kinase-like_dom_sf"/>
</dbReference>
<evidence type="ECO:0000256" key="6">
    <source>
        <dbReference type="SAM" id="Phobius"/>
    </source>
</evidence>
<dbReference type="PROSITE" id="PS50011">
    <property type="entry name" value="PROTEIN_KINASE_DOM"/>
    <property type="match status" value="1"/>
</dbReference>
<keyword evidence="6" id="KW-0472">Membrane</keyword>
<keyword evidence="8" id="KW-0418">Kinase</keyword>
<keyword evidence="5" id="KW-0175">Coiled coil</keyword>
<dbReference type="OrthoDB" id="5986621at2759"/>
<evidence type="ECO:0000256" key="3">
    <source>
        <dbReference type="PROSITE-ProRule" id="PRU00023"/>
    </source>
</evidence>
<dbReference type="InterPro" id="IPR002110">
    <property type="entry name" value="Ankyrin_rpt"/>
</dbReference>
<dbReference type="GO" id="GO:0004674">
    <property type="term" value="F:protein serine/threonine kinase activity"/>
    <property type="evidence" value="ECO:0007669"/>
    <property type="project" value="InterPro"/>
</dbReference>
<dbReference type="Pfam" id="PF12796">
    <property type="entry name" value="Ank_2"/>
    <property type="match status" value="1"/>
</dbReference>
<dbReference type="PANTHER" id="PTHR13954:SF6">
    <property type="entry name" value="NON-SPECIFIC SERINE_THREONINE PROTEIN KINASE"/>
    <property type="match status" value="1"/>
</dbReference>
<accession>A0A2B4RAB7</accession>
<evidence type="ECO:0000256" key="2">
    <source>
        <dbReference type="ARBA" id="ARBA00022840"/>
    </source>
</evidence>
<dbReference type="SMART" id="SM00248">
    <property type="entry name" value="ANK"/>
    <property type="match status" value="7"/>
</dbReference>
<name>A0A2B4RAB7_STYPI</name>
<dbReference type="SUPFAM" id="SSF56112">
    <property type="entry name" value="Protein kinase-like (PK-like)"/>
    <property type="match status" value="1"/>
</dbReference>
<evidence type="ECO:0000313" key="8">
    <source>
        <dbReference type="EMBL" id="PFX13440.1"/>
    </source>
</evidence>
<dbReference type="EMBL" id="LSMT01000976">
    <property type="protein sequence ID" value="PFX13440.1"/>
    <property type="molecule type" value="Genomic_DNA"/>
</dbReference>
<evidence type="ECO:0000256" key="1">
    <source>
        <dbReference type="ARBA" id="ARBA00022741"/>
    </source>
</evidence>
<evidence type="ECO:0000313" key="9">
    <source>
        <dbReference type="Proteomes" id="UP000225706"/>
    </source>
</evidence>
<dbReference type="GO" id="GO:0051082">
    <property type="term" value="F:unfolded protein binding"/>
    <property type="evidence" value="ECO:0007669"/>
    <property type="project" value="TreeGrafter"/>
</dbReference>
<dbReference type="SUPFAM" id="SSF48403">
    <property type="entry name" value="Ankyrin repeat"/>
    <property type="match status" value="2"/>
</dbReference>
<feature type="binding site" evidence="4">
    <location>
        <position position="911"/>
    </location>
    <ligand>
        <name>ATP</name>
        <dbReference type="ChEBI" id="CHEBI:30616"/>
    </ligand>
</feature>
<keyword evidence="6" id="KW-0812">Transmembrane</keyword>
<gene>
    <name evidence="8" type="primary">ire-1</name>
    <name evidence="8" type="ORF">AWC38_SpisGene22469</name>
</gene>
<feature type="coiled-coil region" evidence="5">
    <location>
        <begin position="1329"/>
        <end position="1365"/>
    </location>
</feature>
<dbReference type="InterPro" id="IPR017441">
    <property type="entry name" value="Protein_kinase_ATP_BS"/>
</dbReference>
<keyword evidence="1 4" id="KW-0547">Nucleotide-binding</keyword>
<organism evidence="8 9">
    <name type="scientific">Stylophora pistillata</name>
    <name type="common">Smooth cauliflower coral</name>
    <dbReference type="NCBI Taxonomy" id="50429"/>
    <lineage>
        <taxon>Eukaryota</taxon>
        <taxon>Metazoa</taxon>
        <taxon>Cnidaria</taxon>
        <taxon>Anthozoa</taxon>
        <taxon>Hexacorallia</taxon>
        <taxon>Scleractinia</taxon>
        <taxon>Astrocoeniina</taxon>
        <taxon>Pocilloporidae</taxon>
        <taxon>Stylophora</taxon>
    </lineage>
</organism>
<reference evidence="9" key="1">
    <citation type="journal article" date="2017" name="bioRxiv">
        <title>Comparative analysis of the genomes of Stylophora pistillata and Acropora digitifera provides evidence for extensive differences between species of corals.</title>
        <authorList>
            <person name="Voolstra C.R."/>
            <person name="Li Y."/>
            <person name="Liew Y.J."/>
            <person name="Baumgarten S."/>
            <person name="Zoccola D."/>
            <person name="Flot J.-F."/>
            <person name="Tambutte S."/>
            <person name="Allemand D."/>
            <person name="Aranda M."/>
        </authorList>
    </citation>
    <scope>NUCLEOTIDE SEQUENCE [LARGE SCALE GENOMIC DNA]</scope>
</reference>
<dbReference type="GO" id="GO:1990604">
    <property type="term" value="C:IRE1-TRAF2-ASK1 complex"/>
    <property type="evidence" value="ECO:0007669"/>
    <property type="project" value="TreeGrafter"/>
</dbReference>
<comment type="caution">
    <text evidence="8">The sequence shown here is derived from an EMBL/GenBank/DDBJ whole genome shotgun (WGS) entry which is preliminary data.</text>
</comment>
<dbReference type="InterPro" id="IPR008271">
    <property type="entry name" value="Ser/Thr_kinase_AS"/>
</dbReference>
<feature type="transmembrane region" description="Helical" evidence="6">
    <location>
        <begin position="1213"/>
        <end position="1234"/>
    </location>
</feature>
<keyword evidence="3" id="KW-0040">ANK repeat</keyword>
<dbReference type="PROSITE" id="PS00107">
    <property type="entry name" value="PROTEIN_KINASE_ATP"/>
    <property type="match status" value="1"/>
</dbReference>
<keyword evidence="6" id="KW-1133">Transmembrane helix</keyword>
<feature type="repeat" description="ANK" evidence="3">
    <location>
        <begin position="742"/>
        <end position="777"/>
    </location>
</feature>
<keyword evidence="8" id="KW-0808">Transferase</keyword>
<dbReference type="Gene3D" id="1.10.510.10">
    <property type="entry name" value="Transferase(Phosphotransferase) domain 1"/>
    <property type="match status" value="1"/>
</dbReference>
<proteinExistence type="predicted"/>
<dbReference type="PROSITE" id="PS00108">
    <property type="entry name" value="PROTEIN_KINASE_ST"/>
    <property type="match status" value="1"/>
</dbReference>
<dbReference type="PROSITE" id="PS50088">
    <property type="entry name" value="ANK_REPEAT"/>
    <property type="match status" value="1"/>
</dbReference>
<dbReference type="GO" id="GO:0005524">
    <property type="term" value="F:ATP binding"/>
    <property type="evidence" value="ECO:0007669"/>
    <property type="project" value="UniProtKB-UniRule"/>
</dbReference>
<dbReference type="GO" id="GO:0070059">
    <property type="term" value="P:intrinsic apoptotic signaling pathway in response to endoplasmic reticulum stress"/>
    <property type="evidence" value="ECO:0007669"/>
    <property type="project" value="TreeGrafter"/>
</dbReference>
<keyword evidence="2 4" id="KW-0067">ATP-binding</keyword>
<dbReference type="InterPro" id="IPR045133">
    <property type="entry name" value="IRE1/2-like"/>
</dbReference>